<keyword evidence="7" id="KW-1185">Reference proteome</keyword>
<gene>
    <name evidence="6" type="ORF">EV209_3003</name>
</gene>
<dbReference type="InterPro" id="IPR007300">
    <property type="entry name" value="CidB/LrgB"/>
</dbReference>
<keyword evidence="6" id="KW-0378">Hydrolase</keyword>
<keyword evidence="2 5" id="KW-0812">Transmembrane</keyword>
<dbReference type="PANTHER" id="PTHR30249">
    <property type="entry name" value="PUTATIVE SEROTONIN TRANSPORTER"/>
    <property type="match status" value="1"/>
</dbReference>
<dbReference type="GO" id="GO:0016787">
    <property type="term" value="F:hydrolase activity"/>
    <property type="evidence" value="ECO:0007669"/>
    <property type="project" value="UniProtKB-KW"/>
</dbReference>
<organism evidence="6 7">
    <name type="scientific">Cuneatibacter caecimuris</name>
    <dbReference type="NCBI Taxonomy" id="1796618"/>
    <lineage>
        <taxon>Bacteria</taxon>
        <taxon>Bacillati</taxon>
        <taxon>Bacillota</taxon>
        <taxon>Clostridia</taxon>
        <taxon>Lachnospirales</taxon>
        <taxon>Lachnospiraceae</taxon>
        <taxon>Cuneatibacter</taxon>
    </lineage>
</organism>
<name>A0A4Q7NZB1_9FIRM</name>
<keyword evidence="4 5" id="KW-0472">Membrane</keyword>
<dbReference type="EMBL" id="SGXF01000008">
    <property type="protein sequence ID" value="RZS92705.1"/>
    <property type="molecule type" value="Genomic_DNA"/>
</dbReference>
<evidence type="ECO:0000313" key="7">
    <source>
        <dbReference type="Proteomes" id="UP000292927"/>
    </source>
</evidence>
<dbReference type="AlphaFoldDB" id="A0A4Q7NZB1"/>
<feature type="transmembrane region" description="Helical" evidence="5">
    <location>
        <begin position="6"/>
        <end position="23"/>
    </location>
</feature>
<protein>
    <submittedName>
        <fullName evidence="6">Putative murein hydrolase (TIGR00659 family)</fullName>
    </submittedName>
</protein>
<feature type="transmembrane region" description="Helical" evidence="5">
    <location>
        <begin position="62"/>
        <end position="82"/>
    </location>
</feature>
<evidence type="ECO:0000256" key="3">
    <source>
        <dbReference type="ARBA" id="ARBA00022989"/>
    </source>
</evidence>
<evidence type="ECO:0000313" key="6">
    <source>
        <dbReference type="EMBL" id="RZS92705.1"/>
    </source>
</evidence>
<evidence type="ECO:0000256" key="1">
    <source>
        <dbReference type="ARBA" id="ARBA00004141"/>
    </source>
</evidence>
<dbReference type="Pfam" id="PF04172">
    <property type="entry name" value="LrgB"/>
    <property type="match status" value="1"/>
</dbReference>
<evidence type="ECO:0000256" key="2">
    <source>
        <dbReference type="ARBA" id="ARBA00022692"/>
    </source>
</evidence>
<evidence type="ECO:0000256" key="4">
    <source>
        <dbReference type="ARBA" id="ARBA00023136"/>
    </source>
</evidence>
<dbReference type="PANTHER" id="PTHR30249:SF0">
    <property type="entry name" value="PLASTIDAL GLYCOLATE_GLYCERATE TRANSLOCATOR 1, CHLOROPLASTIC"/>
    <property type="match status" value="1"/>
</dbReference>
<sequence>MNEMFLQSSFFGCTLSLGCYWVGTKIAKRFPYTVCNPLLIASALVIGTLCLLGIDFQTYDQSAGFLTWLLTPATVCLAVPMYRKVSVLKKNIWAILGSLAAGCAAGAVSVLGLCLVFHTSKEIYASLLPKSITTAIAMGVSKEIGGISTLTVGVVVFTGLLGAVLAKTVCRVFRITHPVAVGLACGNAAHAIGTSKALEIGEVEGAMSSLAIVVAGIFTVVLAPLMAMLPFWP</sequence>
<feature type="transmembrane region" description="Helical" evidence="5">
    <location>
        <begin position="210"/>
        <end position="232"/>
    </location>
</feature>
<comment type="caution">
    <text evidence="6">The sequence shown here is derived from an EMBL/GenBank/DDBJ whole genome shotgun (WGS) entry which is preliminary data.</text>
</comment>
<dbReference type="Proteomes" id="UP000292927">
    <property type="component" value="Unassembled WGS sequence"/>
</dbReference>
<dbReference type="GO" id="GO:0016020">
    <property type="term" value="C:membrane"/>
    <property type="evidence" value="ECO:0007669"/>
    <property type="project" value="UniProtKB-SubCell"/>
</dbReference>
<proteinExistence type="predicted"/>
<feature type="transmembrane region" description="Helical" evidence="5">
    <location>
        <begin position="35"/>
        <end position="56"/>
    </location>
</feature>
<feature type="transmembrane region" description="Helical" evidence="5">
    <location>
        <begin position="94"/>
        <end position="118"/>
    </location>
</feature>
<feature type="transmembrane region" description="Helical" evidence="5">
    <location>
        <begin position="144"/>
        <end position="166"/>
    </location>
</feature>
<dbReference type="RefSeq" id="WP_130436234.1">
    <property type="nucleotide sequence ID" value="NZ_SGXF01000008.1"/>
</dbReference>
<comment type="subcellular location">
    <subcellularLocation>
        <location evidence="1">Membrane</location>
        <topology evidence="1">Multi-pass membrane protein</topology>
    </subcellularLocation>
</comment>
<accession>A0A4Q7NZB1</accession>
<reference evidence="6 7" key="1">
    <citation type="submission" date="2019-02" db="EMBL/GenBank/DDBJ databases">
        <title>Genomic Encyclopedia of Type Strains, Phase IV (KMG-IV): sequencing the most valuable type-strain genomes for metagenomic binning, comparative biology and taxonomic classification.</title>
        <authorList>
            <person name="Goeker M."/>
        </authorList>
    </citation>
    <scope>NUCLEOTIDE SEQUENCE [LARGE SCALE GENOMIC DNA]</scope>
    <source>
        <strain evidence="6 7">DSM 29486</strain>
    </source>
</reference>
<dbReference type="OrthoDB" id="9811701at2"/>
<evidence type="ECO:0000256" key="5">
    <source>
        <dbReference type="SAM" id="Phobius"/>
    </source>
</evidence>
<keyword evidence="3 5" id="KW-1133">Transmembrane helix</keyword>